<proteinExistence type="predicted"/>
<dbReference type="EMBL" id="JAVREY010000013">
    <property type="protein sequence ID" value="MDT0464228.1"/>
    <property type="molecule type" value="Genomic_DNA"/>
</dbReference>
<sequence length="74" mass="8279">MTEQRPEGPGERARRIPRDMPDQQASRVEDPWDVRAGRHGRAHPPDTAESAKDVPDTDEDMAPTDHPVPDEPSD</sequence>
<evidence type="ECO:0000256" key="1">
    <source>
        <dbReference type="SAM" id="MobiDB-lite"/>
    </source>
</evidence>
<feature type="compositionally biased region" description="Basic and acidic residues" evidence="1">
    <location>
        <begin position="1"/>
        <end position="36"/>
    </location>
</feature>
<reference evidence="3" key="1">
    <citation type="submission" date="2023-07" db="EMBL/GenBank/DDBJ databases">
        <title>30 novel species of actinomycetes from the DSMZ collection.</title>
        <authorList>
            <person name="Nouioui I."/>
        </authorList>
    </citation>
    <scope>NUCLEOTIDE SEQUENCE [LARGE SCALE GENOMIC DNA]</scope>
    <source>
        <strain evidence="3">DSM 41699</strain>
    </source>
</reference>
<keyword evidence="3" id="KW-1185">Reference proteome</keyword>
<feature type="compositionally biased region" description="Basic and acidic residues" evidence="1">
    <location>
        <begin position="43"/>
        <end position="55"/>
    </location>
</feature>
<dbReference type="RefSeq" id="WP_311695302.1">
    <property type="nucleotide sequence ID" value="NZ_JAVREY010000013.1"/>
</dbReference>
<organism evidence="2 3">
    <name type="scientific">Streptomyces gibsoniae</name>
    <dbReference type="NCBI Taxonomy" id="3075529"/>
    <lineage>
        <taxon>Bacteria</taxon>
        <taxon>Bacillati</taxon>
        <taxon>Actinomycetota</taxon>
        <taxon>Actinomycetes</taxon>
        <taxon>Kitasatosporales</taxon>
        <taxon>Streptomycetaceae</taxon>
        <taxon>Streptomyces</taxon>
    </lineage>
</organism>
<comment type="caution">
    <text evidence="2">The sequence shown here is derived from an EMBL/GenBank/DDBJ whole genome shotgun (WGS) entry which is preliminary data.</text>
</comment>
<gene>
    <name evidence="2" type="ORF">RM764_14540</name>
</gene>
<feature type="region of interest" description="Disordered" evidence="1">
    <location>
        <begin position="1"/>
        <end position="74"/>
    </location>
</feature>
<evidence type="ECO:0000313" key="3">
    <source>
        <dbReference type="Proteomes" id="UP001183809"/>
    </source>
</evidence>
<accession>A0ABU2TTD4</accession>
<protein>
    <submittedName>
        <fullName evidence="2">Uncharacterized protein</fullName>
    </submittedName>
</protein>
<dbReference type="Proteomes" id="UP001183809">
    <property type="component" value="Unassembled WGS sequence"/>
</dbReference>
<name>A0ABU2TTD4_9ACTN</name>
<evidence type="ECO:0000313" key="2">
    <source>
        <dbReference type="EMBL" id="MDT0464228.1"/>
    </source>
</evidence>